<evidence type="ECO:0000256" key="2">
    <source>
        <dbReference type="ARBA" id="ARBA00005329"/>
    </source>
</evidence>
<organism evidence="14 15">
    <name type="scientific">Magnusiomyces paraingens</name>
    <dbReference type="NCBI Taxonomy" id="2606893"/>
    <lineage>
        <taxon>Eukaryota</taxon>
        <taxon>Fungi</taxon>
        <taxon>Dikarya</taxon>
        <taxon>Ascomycota</taxon>
        <taxon>Saccharomycotina</taxon>
        <taxon>Dipodascomycetes</taxon>
        <taxon>Dipodascales</taxon>
        <taxon>Dipodascaceae</taxon>
        <taxon>Magnusiomyces</taxon>
    </lineage>
</organism>
<evidence type="ECO:0000256" key="8">
    <source>
        <dbReference type="ARBA" id="ARBA00023324"/>
    </source>
</evidence>
<evidence type="ECO:0000256" key="4">
    <source>
        <dbReference type="ARBA" id="ARBA00022617"/>
    </source>
</evidence>
<dbReference type="EMBL" id="CABVLU010000002">
    <property type="protein sequence ID" value="VVT48367.1"/>
    <property type="molecule type" value="Genomic_DNA"/>
</dbReference>
<dbReference type="PIRSF" id="PIRSF038928">
    <property type="entry name" value="Catalase_clade1-3"/>
    <property type="match status" value="1"/>
</dbReference>
<evidence type="ECO:0000256" key="7">
    <source>
        <dbReference type="ARBA" id="ARBA00023004"/>
    </source>
</evidence>
<dbReference type="Pfam" id="PF00199">
    <property type="entry name" value="Catalase"/>
    <property type="match status" value="1"/>
</dbReference>
<dbReference type="InterPro" id="IPR020835">
    <property type="entry name" value="Catalase_sf"/>
</dbReference>
<evidence type="ECO:0000256" key="3">
    <source>
        <dbReference type="ARBA" id="ARBA00022559"/>
    </source>
</evidence>
<gene>
    <name evidence="14" type="ORF">SAPINGB_P001743</name>
</gene>
<feature type="active site" evidence="10">
    <location>
        <position position="58"/>
    </location>
</feature>
<protein>
    <recommendedName>
        <fullName evidence="13">Catalase core domain-containing protein</fullName>
    </recommendedName>
</protein>
<evidence type="ECO:0000256" key="12">
    <source>
        <dbReference type="RuleBase" id="RU004142"/>
    </source>
</evidence>
<comment type="function">
    <text evidence="9 12">Catalyzes the degradation of hydrogen peroxide (H(2)O(2)) generated by peroxisomal oxidases to water and oxygen, thereby protecting cells from the toxic effects of hydrogen peroxide.</text>
</comment>
<dbReference type="GO" id="GO:0042542">
    <property type="term" value="P:response to hydrogen peroxide"/>
    <property type="evidence" value="ECO:0007669"/>
    <property type="project" value="TreeGrafter"/>
</dbReference>
<name>A0A5E8BB02_9ASCO</name>
<dbReference type="RefSeq" id="XP_031852355.1">
    <property type="nucleotide sequence ID" value="XM_031996464.1"/>
</dbReference>
<dbReference type="PANTHER" id="PTHR11465:SF9">
    <property type="entry name" value="CATALASE"/>
    <property type="match status" value="1"/>
</dbReference>
<dbReference type="Proteomes" id="UP000398389">
    <property type="component" value="Unassembled WGS sequence"/>
</dbReference>
<dbReference type="SMART" id="SM01060">
    <property type="entry name" value="Catalase"/>
    <property type="match status" value="1"/>
</dbReference>
<feature type="non-terminal residue" evidence="14">
    <location>
        <position position="439"/>
    </location>
</feature>
<evidence type="ECO:0000259" key="13">
    <source>
        <dbReference type="SMART" id="SM01060"/>
    </source>
</evidence>
<dbReference type="InterPro" id="IPR024711">
    <property type="entry name" value="Catalase_clade1/3"/>
</dbReference>
<dbReference type="InterPro" id="IPR011614">
    <property type="entry name" value="Catalase_core"/>
</dbReference>
<evidence type="ECO:0000256" key="6">
    <source>
        <dbReference type="ARBA" id="ARBA00023002"/>
    </source>
</evidence>
<dbReference type="InterPro" id="IPR024708">
    <property type="entry name" value="Catalase_AS"/>
</dbReference>
<dbReference type="PROSITE" id="PS51402">
    <property type="entry name" value="CATALASE_3"/>
    <property type="match status" value="1"/>
</dbReference>
<dbReference type="GO" id="GO:0042744">
    <property type="term" value="P:hydrogen peroxide catabolic process"/>
    <property type="evidence" value="ECO:0007669"/>
    <property type="project" value="UniProtKB-KW"/>
</dbReference>
<evidence type="ECO:0000256" key="1">
    <source>
        <dbReference type="ARBA" id="ARBA00001971"/>
    </source>
</evidence>
<keyword evidence="8" id="KW-0376">Hydrogen peroxide</keyword>
<accession>A0A5E8BB02</accession>
<evidence type="ECO:0000256" key="5">
    <source>
        <dbReference type="ARBA" id="ARBA00022723"/>
    </source>
</evidence>
<evidence type="ECO:0000256" key="9">
    <source>
        <dbReference type="ARBA" id="ARBA00044729"/>
    </source>
</evidence>
<dbReference type="PROSITE" id="PS00437">
    <property type="entry name" value="CATALASE_1"/>
    <property type="match status" value="1"/>
</dbReference>
<evidence type="ECO:0000313" key="15">
    <source>
        <dbReference type="Proteomes" id="UP000398389"/>
    </source>
</evidence>
<dbReference type="AlphaFoldDB" id="A0A5E8BB02"/>
<dbReference type="Gene3D" id="2.40.180.10">
    <property type="entry name" value="Catalase core domain"/>
    <property type="match status" value="1"/>
</dbReference>
<keyword evidence="3" id="KW-0575">Peroxidase</keyword>
<evidence type="ECO:0000313" key="14">
    <source>
        <dbReference type="EMBL" id="VVT48367.1"/>
    </source>
</evidence>
<keyword evidence="5 11" id="KW-0479">Metal-binding</keyword>
<dbReference type="GO" id="GO:0020037">
    <property type="term" value="F:heme binding"/>
    <property type="evidence" value="ECO:0007669"/>
    <property type="project" value="InterPro"/>
</dbReference>
<feature type="active site" evidence="10">
    <location>
        <position position="130"/>
    </location>
</feature>
<reference evidence="14 15" key="1">
    <citation type="submission" date="2019-09" db="EMBL/GenBank/DDBJ databases">
        <authorList>
            <person name="Brejova B."/>
        </authorList>
    </citation>
    <scope>NUCLEOTIDE SEQUENCE [LARGE SCALE GENOMIC DNA]</scope>
</reference>
<dbReference type="GO" id="GO:0004096">
    <property type="term" value="F:catalase activity"/>
    <property type="evidence" value="ECO:0007669"/>
    <property type="project" value="InterPro"/>
</dbReference>
<dbReference type="InterPro" id="IPR018028">
    <property type="entry name" value="Catalase"/>
</dbReference>
<dbReference type="InterPro" id="IPR002226">
    <property type="entry name" value="Catalase_haem_BS"/>
</dbReference>
<dbReference type="GO" id="GO:0046872">
    <property type="term" value="F:metal ion binding"/>
    <property type="evidence" value="ECO:0007669"/>
    <property type="project" value="UniProtKB-KW"/>
</dbReference>
<dbReference type="PROSITE" id="PS00438">
    <property type="entry name" value="CATALASE_2"/>
    <property type="match status" value="1"/>
</dbReference>
<evidence type="ECO:0000256" key="11">
    <source>
        <dbReference type="PIRSR" id="PIRSR038928-2"/>
    </source>
</evidence>
<sequence>MSQRYTVPTYTTGSGNPVTCPFATERIGTNGPLLLQDSHLIEVLASFNREKIPERIVHAKGTGAYGVFEVTHDVTQYTCAQFLQPNTSSKVFVRFSTVGGEKGSADTARDPRGFAVRFYTEEGNCDIVGNNTPIFFLRDPVKFSPFIHTQKRNPKTGLKDPNAHWTYVVEHQEALHQYFLLHSDRGTPASYREMHGYGSHTYKLVKENGQFVYVKFHFRADLGFKTLSDEEATKLAGDDPDHHRRDLYENIEKGNFPSWTLCIQTMTPEQAEKAPFSIFDLTKVWPHADFPLQKVGKLTLNEVPKNFYAEVEQAALSPSNMVPGVAPSADPVLQSRLFSYPDAQRYRLGVNFRQIPVNCPLHEFNPLLRDGAMRVDGNLGDYPTYLPSSAPIHYKVVPGMEHHERWVGTVTRFHWEASIEQGDFVQIQSLWNVFGKTNQ</sequence>
<dbReference type="SUPFAM" id="SSF56634">
    <property type="entry name" value="Heme-dependent catalase-like"/>
    <property type="match status" value="1"/>
</dbReference>
<feature type="domain" description="Catalase core" evidence="13">
    <location>
        <begin position="11"/>
        <end position="394"/>
    </location>
</feature>
<comment type="similarity">
    <text evidence="2">Belongs to the catalase family.</text>
</comment>
<dbReference type="GO" id="GO:0005739">
    <property type="term" value="C:mitochondrion"/>
    <property type="evidence" value="ECO:0007669"/>
    <property type="project" value="TreeGrafter"/>
</dbReference>
<keyword evidence="4 11" id="KW-0349">Heme</keyword>
<keyword evidence="7 11" id="KW-0408">Iron</keyword>
<keyword evidence="15" id="KW-1185">Reference proteome</keyword>
<evidence type="ECO:0000256" key="10">
    <source>
        <dbReference type="PIRSR" id="PIRSR038928-1"/>
    </source>
</evidence>
<proteinExistence type="inferred from homology"/>
<dbReference type="PANTHER" id="PTHR11465">
    <property type="entry name" value="CATALASE"/>
    <property type="match status" value="1"/>
</dbReference>
<dbReference type="GO" id="GO:0005777">
    <property type="term" value="C:peroxisome"/>
    <property type="evidence" value="ECO:0007669"/>
    <property type="project" value="TreeGrafter"/>
</dbReference>
<dbReference type="PRINTS" id="PR00067">
    <property type="entry name" value="CATALASE"/>
</dbReference>
<comment type="cofactor">
    <cofactor evidence="1 11">
        <name>heme</name>
        <dbReference type="ChEBI" id="CHEBI:30413"/>
    </cofactor>
</comment>
<dbReference type="GeneID" id="43580564"/>
<feature type="binding site" description="axial binding residue" evidence="11">
    <location>
        <position position="340"/>
    </location>
    <ligand>
        <name>heme</name>
        <dbReference type="ChEBI" id="CHEBI:30413"/>
    </ligand>
    <ligandPart>
        <name>Fe</name>
        <dbReference type="ChEBI" id="CHEBI:18248"/>
    </ligandPart>
</feature>
<dbReference type="OrthoDB" id="6880011at2759"/>
<keyword evidence="6" id="KW-0560">Oxidoreductase</keyword>
<dbReference type="FunFam" id="2.40.180.10:FF:000001">
    <property type="entry name" value="Catalase"/>
    <property type="match status" value="1"/>
</dbReference>